<organism evidence="1">
    <name type="scientific">Culex pipiens</name>
    <name type="common">House mosquito</name>
    <dbReference type="NCBI Taxonomy" id="7175"/>
    <lineage>
        <taxon>Eukaryota</taxon>
        <taxon>Metazoa</taxon>
        <taxon>Ecdysozoa</taxon>
        <taxon>Arthropoda</taxon>
        <taxon>Hexapoda</taxon>
        <taxon>Insecta</taxon>
        <taxon>Pterygota</taxon>
        <taxon>Neoptera</taxon>
        <taxon>Endopterygota</taxon>
        <taxon>Diptera</taxon>
        <taxon>Nematocera</taxon>
        <taxon>Culicoidea</taxon>
        <taxon>Culicidae</taxon>
        <taxon>Culicinae</taxon>
        <taxon>Culicini</taxon>
        <taxon>Culex</taxon>
        <taxon>Culex</taxon>
    </lineage>
</organism>
<accession>A0A8D8F871</accession>
<sequence length="111" mass="12269">MSTQLTDLVLQASTTAATGLALLMARDALLGAKSARTELKAFTIRCTVGVVRLLRLTDKTRLAAVQIGVILYQVERLLLFHGLNGYVLLRVLSDLFRAIYEGLSKWVHRAK</sequence>
<dbReference type="EMBL" id="HBUE01041749">
    <property type="protein sequence ID" value="CAG6460948.1"/>
    <property type="molecule type" value="Transcribed_RNA"/>
</dbReference>
<reference evidence="1" key="1">
    <citation type="submission" date="2021-05" db="EMBL/GenBank/DDBJ databases">
        <authorList>
            <person name="Alioto T."/>
            <person name="Alioto T."/>
            <person name="Gomez Garrido J."/>
        </authorList>
    </citation>
    <scope>NUCLEOTIDE SEQUENCE</scope>
</reference>
<evidence type="ECO:0000313" key="1">
    <source>
        <dbReference type="EMBL" id="CAG6460948.1"/>
    </source>
</evidence>
<protein>
    <submittedName>
        <fullName evidence="1">(northern house mosquito) hypothetical protein</fullName>
    </submittedName>
</protein>
<dbReference type="AlphaFoldDB" id="A0A8D8F871"/>
<proteinExistence type="predicted"/>
<name>A0A8D8F871_CULPI</name>